<proteinExistence type="predicted"/>
<feature type="region of interest" description="Disordered" evidence="1">
    <location>
        <begin position="211"/>
        <end position="261"/>
    </location>
</feature>
<gene>
    <name evidence="2" type="ORF">Tco025E_04519</name>
</gene>
<dbReference type="AlphaFoldDB" id="A0A422PL00"/>
<accession>A0A422PL00</accession>
<evidence type="ECO:0000313" key="2">
    <source>
        <dbReference type="EMBL" id="RNF18373.1"/>
    </source>
</evidence>
<sequence length="386" mass="41443">MGHESATRYVAAAAIQRWLKRRQEVTRAVRLLGILRALQDEAKGKTTVAHLLQDVRSPTDAGARTTVDSDDEGVSTRETVGLLLALAVAYAERLHTENYARRRRCGGEAGRRLLLLSDAALEQLGLEVRADRGPRGLRQCLDASCIACLSRLVCGAQEAGEAARLRPLWWGLRRALSADAPVAPPHTVLNTLDDVPPLPRPPVVRVGQPLAAARESQTPPPANNDGDDDVAFDTSGGTGDDDDDDDDDSEDVYSDEEYYARQKDREQVRVARIMSLLQMDDPTTAAAGKDATDEAAARESYMQLFGDVGDVLFPALNAAKTTSRKAASATTATGAGGTPNCCCIVCELQDEADRLARCPCGGWVHEECAVSVTNGVPRCSQFCPSS</sequence>
<protein>
    <submittedName>
        <fullName evidence="2">Uncharacterized protein</fullName>
    </submittedName>
</protein>
<feature type="compositionally biased region" description="Acidic residues" evidence="1">
    <location>
        <begin position="239"/>
        <end position="257"/>
    </location>
</feature>
<evidence type="ECO:0000256" key="1">
    <source>
        <dbReference type="SAM" id="MobiDB-lite"/>
    </source>
</evidence>
<keyword evidence="3" id="KW-1185">Reference proteome</keyword>
<reference evidence="2 3" key="1">
    <citation type="journal article" date="2018" name="BMC Genomics">
        <title>Genomic comparison of Trypanosoma conorhini and Trypanosoma rangeli to Trypanosoma cruzi strains of high and low virulence.</title>
        <authorList>
            <person name="Bradwell K.R."/>
            <person name="Koparde V.N."/>
            <person name="Matveyev A.V."/>
            <person name="Serrano M.G."/>
            <person name="Alves J.M."/>
            <person name="Parikh H."/>
            <person name="Huang B."/>
            <person name="Lee V."/>
            <person name="Espinosa-Alvarez O."/>
            <person name="Ortiz P.A."/>
            <person name="Costa-Martins A.G."/>
            <person name="Teixeira M.M."/>
            <person name="Buck G.A."/>
        </authorList>
    </citation>
    <scope>NUCLEOTIDE SEQUENCE [LARGE SCALE GENOMIC DNA]</scope>
    <source>
        <strain evidence="2 3">025E</strain>
    </source>
</reference>
<dbReference type="GeneID" id="40318130"/>
<evidence type="ECO:0000313" key="3">
    <source>
        <dbReference type="Proteomes" id="UP000284403"/>
    </source>
</evidence>
<dbReference type="EMBL" id="MKKU01000234">
    <property type="protein sequence ID" value="RNF18373.1"/>
    <property type="molecule type" value="Genomic_DNA"/>
</dbReference>
<name>A0A422PL00_9TRYP</name>
<dbReference type="Proteomes" id="UP000284403">
    <property type="component" value="Unassembled WGS sequence"/>
</dbReference>
<organism evidence="2 3">
    <name type="scientific">Trypanosoma conorhini</name>
    <dbReference type="NCBI Taxonomy" id="83891"/>
    <lineage>
        <taxon>Eukaryota</taxon>
        <taxon>Discoba</taxon>
        <taxon>Euglenozoa</taxon>
        <taxon>Kinetoplastea</taxon>
        <taxon>Metakinetoplastina</taxon>
        <taxon>Trypanosomatida</taxon>
        <taxon>Trypanosomatidae</taxon>
        <taxon>Trypanosoma</taxon>
    </lineage>
</organism>
<comment type="caution">
    <text evidence="2">The sequence shown here is derived from an EMBL/GenBank/DDBJ whole genome shotgun (WGS) entry which is preliminary data.</text>
</comment>
<dbReference type="RefSeq" id="XP_029228458.1">
    <property type="nucleotide sequence ID" value="XM_029371429.1"/>
</dbReference>
<dbReference type="OrthoDB" id="247794at2759"/>